<evidence type="ECO:0000313" key="3">
    <source>
        <dbReference type="Proteomes" id="UP001626550"/>
    </source>
</evidence>
<feature type="region of interest" description="Disordered" evidence="1">
    <location>
        <begin position="42"/>
        <end position="114"/>
    </location>
</feature>
<evidence type="ECO:0000256" key="1">
    <source>
        <dbReference type="SAM" id="MobiDB-lite"/>
    </source>
</evidence>
<name>A0ABD2PJ60_9PLAT</name>
<proteinExistence type="predicted"/>
<feature type="non-terminal residue" evidence="2">
    <location>
        <position position="1"/>
    </location>
</feature>
<accession>A0ABD2PJ60</accession>
<feature type="compositionally biased region" description="Low complexity" evidence="1">
    <location>
        <begin position="49"/>
        <end position="61"/>
    </location>
</feature>
<keyword evidence="3" id="KW-1185">Reference proteome</keyword>
<evidence type="ECO:0000313" key="2">
    <source>
        <dbReference type="EMBL" id="KAL3306918.1"/>
    </source>
</evidence>
<dbReference type="EMBL" id="JBJKFK010009040">
    <property type="protein sequence ID" value="KAL3306918.1"/>
    <property type="molecule type" value="Genomic_DNA"/>
</dbReference>
<comment type="caution">
    <text evidence="2">The sequence shown here is derived from an EMBL/GenBank/DDBJ whole genome shotgun (WGS) entry which is preliminary data.</text>
</comment>
<dbReference type="Proteomes" id="UP001626550">
    <property type="component" value="Unassembled WGS sequence"/>
</dbReference>
<reference evidence="2 3" key="1">
    <citation type="submission" date="2024-11" db="EMBL/GenBank/DDBJ databases">
        <title>Adaptive evolution of stress response genes in parasites aligns with host niche diversity.</title>
        <authorList>
            <person name="Hahn C."/>
            <person name="Resl P."/>
        </authorList>
    </citation>
    <scope>NUCLEOTIDE SEQUENCE [LARGE SCALE GENOMIC DNA]</scope>
    <source>
        <strain evidence="2">EGGRZ-B1_66</strain>
        <tissue evidence="2">Body</tissue>
    </source>
</reference>
<organism evidence="2 3">
    <name type="scientific">Cichlidogyrus casuarinus</name>
    <dbReference type="NCBI Taxonomy" id="1844966"/>
    <lineage>
        <taxon>Eukaryota</taxon>
        <taxon>Metazoa</taxon>
        <taxon>Spiralia</taxon>
        <taxon>Lophotrochozoa</taxon>
        <taxon>Platyhelminthes</taxon>
        <taxon>Monogenea</taxon>
        <taxon>Monopisthocotylea</taxon>
        <taxon>Dactylogyridea</taxon>
        <taxon>Ancyrocephalidae</taxon>
        <taxon>Cichlidogyrus</taxon>
    </lineage>
</organism>
<dbReference type="AlphaFoldDB" id="A0ABD2PJ60"/>
<gene>
    <name evidence="2" type="ORF">Ciccas_014584</name>
</gene>
<protein>
    <submittedName>
        <fullName evidence="2">Uncharacterized protein</fullName>
    </submittedName>
</protein>
<sequence length="114" mass="13032">LTNKQLEFFAGIAEALLIRKEDPILCKQKQYKFKLSLPWLFGRPEVHGDGQPNQTQPDPDQTNPPPDQTRPQTEPVPTQSSNRKRPYPESDAEVERVTAAAARHGYRLRSEEHT</sequence>